<accession>A0A075LGY1</accession>
<dbReference type="PANTHER" id="PTHR37816">
    <property type="entry name" value="YALI0E33011P"/>
    <property type="match status" value="1"/>
</dbReference>
<reference evidence="1 2" key="1">
    <citation type="submission" date="2014-07" db="EMBL/GenBank/DDBJ databases">
        <title>Complete genome sequence of a moderately halophilic bacterium Terribacillus aidingensis MP602, isolated from Cryptomeria fortunei in Tianmu mountain in China.</title>
        <authorList>
            <person name="Wang Y."/>
            <person name="Lu P."/>
            <person name="Zhang L."/>
        </authorList>
    </citation>
    <scope>NUCLEOTIDE SEQUENCE [LARGE SCALE GENOMIC DNA]</scope>
    <source>
        <strain evidence="1 2">MP602</strain>
    </source>
</reference>
<sequence>MRYRIALIGSSGSGKSTLAMDIGKKLDIEVWHLDAILWKPNWILTPREAQKQIQSQLVSRKSWIIDGNYQSTLDIRLEAADTIIFMDMPRTLCLYRVWKRRLMYHNRSRPDMQSGCKEKIDLQFLKWIWDFPRKKRPQLQQKLADLGMDKQIITLKSPQEVKRLLDKLKDQV</sequence>
<protein>
    <recommendedName>
        <fullName evidence="3">Topology modulation protein</fullName>
    </recommendedName>
</protein>
<evidence type="ECO:0000313" key="1">
    <source>
        <dbReference type="EMBL" id="AIF65566.1"/>
    </source>
</evidence>
<dbReference type="EMBL" id="CP008876">
    <property type="protein sequence ID" value="AIF65566.1"/>
    <property type="molecule type" value="Genomic_DNA"/>
</dbReference>
<dbReference type="AlphaFoldDB" id="A0A075LGY1"/>
<evidence type="ECO:0000313" key="2">
    <source>
        <dbReference type="Proteomes" id="UP000027980"/>
    </source>
</evidence>
<dbReference type="InterPro" id="IPR027417">
    <property type="entry name" value="P-loop_NTPase"/>
</dbReference>
<dbReference type="HOGENOM" id="CLU_092618_0_1_9"/>
<dbReference type="GeneID" id="301155832"/>
<dbReference type="NCBIfam" id="NF005994">
    <property type="entry name" value="PRK08118.1"/>
    <property type="match status" value="1"/>
</dbReference>
<dbReference type="PANTHER" id="PTHR37816:SF3">
    <property type="entry name" value="MODULATES DNA TOPOLOGY"/>
    <property type="match status" value="1"/>
</dbReference>
<dbReference type="RefSeq" id="WP_038565451.1">
    <property type="nucleotide sequence ID" value="NZ_CP008876.1"/>
</dbReference>
<evidence type="ECO:0008006" key="3">
    <source>
        <dbReference type="Google" id="ProtNLM"/>
    </source>
</evidence>
<proteinExistence type="predicted"/>
<gene>
    <name evidence="1" type="ORF">GZ22_02160</name>
</gene>
<dbReference type="Gene3D" id="3.40.50.300">
    <property type="entry name" value="P-loop containing nucleotide triphosphate hydrolases"/>
    <property type="match status" value="1"/>
</dbReference>
<dbReference type="Proteomes" id="UP000027980">
    <property type="component" value="Chromosome"/>
</dbReference>
<dbReference type="KEGG" id="tap:GZ22_02160"/>
<name>A0A075LGY1_9BACI</name>
<organism evidence="1 2">
    <name type="scientific">Terribacillus saccharophilus</name>
    <dbReference type="NCBI Taxonomy" id="361277"/>
    <lineage>
        <taxon>Bacteria</taxon>
        <taxon>Bacillati</taxon>
        <taxon>Bacillota</taxon>
        <taxon>Bacilli</taxon>
        <taxon>Bacillales</taxon>
        <taxon>Bacillaceae</taxon>
        <taxon>Terribacillus</taxon>
    </lineage>
</organism>
<dbReference type="SUPFAM" id="SSF52540">
    <property type="entry name" value="P-loop containing nucleoside triphosphate hydrolases"/>
    <property type="match status" value="1"/>
</dbReference>
<dbReference type="InterPro" id="IPR052922">
    <property type="entry name" value="Cytidylate_Kinase-2"/>
</dbReference>